<proteinExistence type="predicted"/>
<dbReference type="Pfam" id="PF11455">
    <property type="entry name" value="MazE-like"/>
    <property type="match status" value="1"/>
</dbReference>
<dbReference type="InterPro" id="IPR021558">
    <property type="entry name" value="MazE-like"/>
</dbReference>
<protein>
    <submittedName>
        <fullName evidence="1">Uncharacterized protein</fullName>
    </submittedName>
</protein>
<evidence type="ECO:0000313" key="1">
    <source>
        <dbReference type="EMBL" id="ASI90969.1"/>
    </source>
</evidence>
<dbReference type="KEGG" id="vsh:BSZ05_14855"/>
<name>A0AAN1FHZ1_9VIBR</name>
<reference evidence="2" key="1">
    <citation type="submission" date="2016-12" db="EMBL/GenBank/DDBJ databases">
        <title>Comparative genomic analysis reveals the diversity, evolution, and environmental adaptation strategies of the genus Vibrio.</title>
        <authorList>
            <person name="Lin H."/>
            <person name="Wang X."/>
            <person name="Zhang X.-H."/>
        </authorList>
    </citation>
    <scope>NUCLEOTIDE SEQUENCE [LARGE SCALE GENOMIC DNA]</scope>
    <source>
        <strain evidence="2">QT6D1</strain>
    </source>
</reference>
<evidence type="ECO:0000313" key="2">
    <source>
        <dbReference type="Proteomes" id="UP000197092"/>
    </source>
</evidence>
<gene>
    <name evidence="1" type="ORF">BSZ05_14855</name>
</gene>
<dbReference type="RefSeq" id="WP_063606386.1">
    <property type="nucleotide sequence ID" value="NZ_CP018308.1"/>
</dbReference>
<accession>A0AAN1FHZ1</accession>
<dbReference type="Proteomes" id="UP000197092">
    <property type="component" value="Chromosome 1"/>
</dbReference>
<dbReference type="EMBL" id="CP018308">
    <property type="protein sequence ID" value="ASI90969.1"/>
    <property type="molecule type" value="Genomic_DNA"/>
</dbReference>
<organism evidence="1 2">
    <name type="scientific">Vibrio mediterranei</name>
    <dbReference type="NCBI Taxonomy" id="689"/>
    <lineage>
        <taxon>Bacteria</taxon>
        <taxon>Pseudomonadati</taxon>
        <taxon>Pseudomonadota</taxon>
        <taxon>Gammaproteobacteria</taxon>
        <taxon>Vibrionales</taxon>
        <taxon>Vibrionaceae</taxon>
        <taxon>Vibrio</taxon>
    </lineage>
</organism>
<dbReference type="AlphaFoldDB" id="A0AAN1FHZ1"/>
<sequence length="63" mass="7468">MSRNKRYEARKRAQGLVKVTLWVPDSRESEFKMLADACCEFRHLTFNTLRDTQSGKYVSLERL</sequence>